<evidence type="ECO:0000313" key="1">
    <source>
        <dbReference type="EMBL" id="KAH3871303.1"/>
    </source>
</evidence>
<comment type="caution">
    <text evidence="1">The sequence shown here is derived from an EMBL/GenBank/DDBJ whole genome shotgun (WGS) entry which is preliminary data.</text>
</comment>
<reference evidence="1" key="2">
    <citation type="submission" date="2020-11" db="EMBL/GenBank/DDBJ databases">
        <authorList>
            <person name="McCartney M.A."/>
            <person name="Auch B."/>
            <person name="Kono T."/>
            <person name="Mallez S."/>
            <person name="Becker A."/>
            <person name="Gohl D.M."/>
            <person name="Silverstein K.A.T."/>
            <person name="Koren S."/>
            <person name="Bechman K.B."/>
            <person name="Herman A."/>
            <person name="Abrahante J.E."/>
            <person name="Garbe J."/>
        </authorList>
    </citation>
    <scope>NUCLEOTIDE SEQUENCE</scope>
    <source>
        <strain evidence="1">Duluth1</strain>
        <tissue evidence="1">Whole animal</tissue>
    </source>
</reference>
<evidence type="ECO:0000313" key="2">
    <source>
        <dbReference type="Proteomes" id="UP000828390"/>
    </source>
</evidence>
<organism evidence="1 2">
    <name type="scientific">Dreissena polymorpha</name>
    <name type="common">Zebra mussel</name>
    <name type="synonym">Mytilus polymorpha</name>
    <dbReference type="NCBI Taxonomy" id="45954"/>
    <lineage>
        <taxon>Eukaryota</taxon>
        <taxon>Metazoa</taxon>
        <taxon>Spiralia</taxon>
        <taxon>Lophotrochozoa</taxon>
        <taxon>Mollusca</taxon>
        <taxon>Bivalvia</taxon>
        <taxon>Autobranchia</taxon>
        <taxon>Heteroconchia</taxon>
        <taxon>Euheterodonta</taxon>
        <taxon>Imparidentia</taxon>
        <taxon>Neoheterodontei</taxon>
        <taxon>Myida</taxon>
        <taxon>Dreissenoidea</taxon>
        <taxon>Dreissenidae</taxon>
        <taxon>Dreissena</taxon>
    </lineage>
</organism>
<gene>
    <name evidence="1" type="ORF">DPMN_034500</name>
</gene>
<dbReference type="Proteomes" id="UP000828390">
    <property type="component" value="Unassembled WGS sequence"/>
</dbReference>
<dbReference type="AlphaFoldDB" id="A0A9D4RL15"/>
<name>A0A9D4RL15_DREPO</name>
<protein>
    <submittedName>
        <fullName evidence="1">Uncharacterized protein</fullName>
    </submittedName>
</protein>
<sequence>MQIYEVIEQVEHLQKHWPPEWGEFDENSICVVAPYSDQVIEQCLNAIKFF</sequence>
<keyword evidence="2" id="KW-1185">Reference proteome</keyword>
<dbReference type="EMBL" id="JAIWYP010000002">
    <property type="protein sequence ID" value="KAH3871303.1"/>
    <property type="molecule type" value="Genomic_DNA"/>
</dbReference>
<accession>A0A9D4RL15</accession>
<proteinExistence type="predicted"/>
<reference evidence="1" key="1">
    <citation type="journal article" date="2019" name="bioRxiv">
        <title>The Genome of the Zebra Mussel, Dreissena polymorpha: A Resource for Invasive Species Research.</title>
        <authorList>
            <person name="McCartney M.A."/>
            <person name="Auch B."/>
            <person name="Kono T."/>
            <person name="Mallez S."/>
            <person name="Zhang Y."/>
            <person name="Obille A."/>
            <person name="Becker A."/>
            <person name="Abrahante J.E."/>
            <person name="Garbe J."/>
            <person name="Badalamenti J.P."/>
            <person name="Herman A."/>
            <person name="Mangelson H."/>
            <person name="Liachko I."/>
            <person name="Sullivan S."/>
            <person name="Sone E.D."/>
            <person name="Koren S."/>
            <person name="Silverstein K.A.T."/>
            <person name="Beckman K.B."/>
            <person name="Gohl D.M."/>
        </authorList>
    </citation>
    <scope>NUCLEOTIDE SEQUENCE</scope>
    <source>
        <strain evidence="1">Duluth1</strain>
        <tissue evidence="1">Whole animal</tissue>
    </source>
</reference>